<evidence type="ECO:0000313" key="4">
    <source>
        <dbReference type="Proteomes" id="UP001208570"/>
    </source>
</evidence>
<name>A0AAD9IWH1_9ANNE</name>
<accession>A0AAD9IWH1</accession>
<feature type="compositionally biased region" description="Polar residues" evidence="1">
    <location>
        <begin position="92"/>
        <end position="104"/>
    </location>
</feature>
<feature type="compositionally biased region" description="Basic and acidic residues" evidence="1">
    <location>
        <begin position="507"/>
        <end position="521"/>
    </location>
</feature>
<feature type="region of interest" description="Disordered" evidence="1">
    <location>
        <begin position="30"/>
        <end position="52"/>
    </location>
</feature>
<dbReference type="EMBL" id="JAODUP010001076">
    <property type="protein sequence ID" value="KAK2141570.1"/>
    <property type="molecule type" value="Genomic_DNA"/>
</dbReference>
<feature type="region of interest" description="Disordered" evidence="1">
    <location>
        <begin position="358"/>
        <end position="424"/>
    </location>
</feature>
<evidence type="ECO:0000256" key="1">
    <source>
        <dbReference type="SAM" id="MobiDB-lite"/>
    </source>
</evidence>
<sequence length="742" mass="82143">AYLFGLCNISIPETPPSMRKKLEAIRRRKYVSDQTNTSLEGISIQESPPTTSIQKRLFTSKSNETTPSGSPLSNPTVIKECAESASKDDLSRSANTPTANSTSRAEMLGHSKNKRKSSSPRHLSPTPISGRTSVETLSESDLIRCENICVSSSCCDAESDQSGETHEKGLSLSSLVTSKPGKRKKLLKLDDQPLEKLLSPVLSQSCGLNKGRHWQFPKPQKPPDGGNVIILPASSKPKMRTHKRKADQLHLTDTGDSSSSASKKRPKSDTALDKLNPSEDVHWVRQKSDGNSVEKEHSKQRHQSVVSETTTIKKVSRRKSCMPSISSQGMEAGKPYSRSPTDSPIICENRTHEVQPLSMEGLQSKPGKYPSTQGCIEDKKPHRRKSVPPKRSPVKSTVTLVQRYSSKHSSTGVLKGGDQSNDMQKVDNTKEITNSAFNVITCKPSVSGMHKAYSSSGSSVHSFVSQVSSSTITTGSRRSIDEFSLSGHRHHKKKLASLSSAVDSSSDESHRRQKASRDKNRTVKKKGRKKHPVGHCSEWGLEANDVQSGKQGLSEKPGSDYNRSLVMTNLHSGEQDIVRSVVKKLGAFSIEARVSPKTTHLVCGNNRRTLNVLLGISTGCWLLSLEWVIKSLEAGLWLAEEPFEQNEYFPAAHASRVDRMKTGDGVPYKSSIFSDKELFFVAENTVPCQKDLIDLLRLCGGQIQLHVISSFHWMTTNYDHRHMKLYLIVLFRIPFSHYYCVW</sequence>
<dbReference type="PANTHER" id="PTHR14625:SF3">
    <property type="entry name" value="MICROCEPHALIN"/>
    <property type="match status" value="1"/>
</dbReference>
<dbReference type="SMART" id="SM00292">
    <property type="entry name" value="BRCT"/>
    <property type="match status" value="1"/>
</dbReference>
<dbReference type="InterPro" id="IPR022047">
    <property type="entry name" value="Microcephalin-like"/>
</dbReference>
<comment type="caution">
    <text evidence="3">The sequence shown here is derived from an EMBL/GenBank/DDBJ whole genome shotgun (WGS) entry which is preliminary data.</text>
</comment>
<feature type="non-terminal residue" evidence="3">
    <location>
        <position position="742"/>
    </location>
</feature>
<dbReference type="Pfam" id="PF00533">
    <property type="entry name" value="BRCT"/>
    <property type="match status" value="1"/>
</dbReference>
<feature type="compositionally biased region" description="Polar residues" evidence="1">
    <location>
        <begin position="394"/>
        <end position="423"/>
    </location>
</feature>
<feature type="region of interest" description="Disordered" evidence="1">
    <location>
        <begin position="83"/>
        <end position="135"/>
    </location>
</feature>
<reference evidence="3" key="1">
    <citation type="journal article" date="2023" name="Mol. Biol. Evol.">
        <title>Third-Generation Sequencing Reveals the Adaptive Role of the Epigenome in Three Deep-Sea Polychaetes.</title>
        <authorList>
            <person name="Perez M."/>
            <person name="Aroh O."/>
            <person name="Sun Y."/>
            <person name="Lan Y."/>
            <person name="Juniper S.K."/>
            <person name="Young C.R."/>
            <person name="Angers B."/>
            <person name="Qian P.Y."/>
        </authorList>
    </citation>
    <scope>NUCLEOTIDE SEQUENCE</scope>
    <source>
        <strain evidence="3">P08H-3</strain>
    </source>
</reference>
<feature type="compositionally biased region" description="Basic and acidic residues" evidence="1">
    <location>
        <begin position="267"/>
        <end position="297"/>
    </location>
</feature>
<dbReference type="GO" id="GO:0000278">
    <property type="term" value="P:mitotic cell cycle"/>
    <property type="evidence" value="ECO:0007669"/>
    <property type="project" value="TreeGrafter"/>
</dbReference>
<keyword evidence="4" id="KW-1185">Reference proteome</keyword>
<feature type="compositionally biased region" description="Polar residues" evidence="1">
    <location>
        <begin position="126"/>
        <end position="135"/>
    </location>
</feature>
<feature type="region of interest" description="Disordered" evidence="1">
    <location>
        <begin position="210"/>
        <end position="345"/>
    </location>
</feature>
<dbReference type="InterPro" id="IPR001357">
    <property type="entry name" value="BRCT_dom"/>
</dbReference>
<feature type="domain" description="BRCT" evidence="2">
    <location>
        <begin position="574"/>
        <end position="645"/>
    </location>
</feature>
<dbReference type="AlphaFoldDB" id="A0AAD9IWH1"/>
<dbReference type="SUPFAM" id="SSF52113">
    <property type="entry name" value="BRCT domain"/>
    <property type="match status" value="1"/>
</dbReference>
<dbReference type="Gene3D" id="3.40.50.10190">
    <property type="entry name" value="BRCT domain"/>
    <property type="match status" value="2"/>
</dbReference>
<dbReference type="InterPro" id="IPR036420">
    <property type="entry name" value="BRCT_dom_sf"/>
</dbReference>
<evidence type="ECO:0000259" key="2">
    <source>
        <dbReference type="PROSITE" id="PS50172"/>
    </source>
</evidence>
<dbReference type="Proteomes" id="UP001208570">
    <property type="component" value="Unassembled WGS sequence"/>
</dbReference>
<evidence type="ECO:0000313" key="3">
    <source>
        <dbReference type="EMBL" id="KAK2141570.1"/>
    </source>
</evidence>
<protein>
    <recommendedName>
        <fullName evidence="2">BRCT domain-containing protein</fullName>
    </recommendedName>
</protein>
<feature type="region of interest" description="Disordered" evidence="1">
    <location>
        <begin position="484"/>
        <end position="541"/>
    </location>
</feature>
<dbReference type="PANTHER" id="PTHR14625">
    <property type="entry name" value="MICROCEPHALIN"/>
    <property type="match status" value="1"/>
</dbReference>
<dbReference type="CDD" id="cd17736">
    <property type="entry name" value="BRCT_microcephalin_rpt2"/>
    <property type="match status" value="1"/>
</dbReference>
<dbReference type="PROSITE" id="PS50172">
    <property type="entry name" value="BRCT"/>
    <property type="match status" value="1"/>
</dbReference>
<feature type="compositionally biased region" description="Polar residues" evidence="1">
    <location>
        <begin position="303"/>
        <end position="313"/>
    </location>
</feature>
<organism evidence="3 4">
    <name type="scientific">Paralvinella palmiformis</name>
    <dbReference type="NCBI Taxonomy" id="53620"/>
    <lineage>
        <taxon>Eukaryota</taxon>
        <taxon>Metazoa</taxon>
        <taxon>Spiralia</taxon>
        <taxon>Lophotrochozoa</taxon>
        <taxon>Annelida</taxon>
        <taxon>Polychaeta</taxon>
        <taxon>Sedentaria</taxon>
        <taxon>Canalipalpata</taxon>
        <taxon>Terebellida</taxon>
        <taxon>Terebelliformia</taxon>
        <taxon>Alvinellidae</taxon>
        <taxon>Paralvinella</taxon>
    </lineage>
</organism>
<proteinExistence type="predicted"/>
<feature type="compositionally biased region" description="Polar residues" evidence="1">
    <location>
        <begin position="32"/>
        <end position="52"/>
    </location>
</feature>
<feature type="compositionally biased region" description="Basic residues" evidence="1">
    <location>
        <begin position="522"/>
        <end position="533"/>
    </location>
</feature>
<gene>
    <name evidence="3" type="ORF">LSH36_1076g00034</name>
</gene>